<dbReference type="Pfam" id="PF12770">
    <property type="entry name" value="CHAT"/>
    <property type="match status" value="1"/>
</dbReference>
<dbReference type="SUPFAM" id="SSF81901">
    <property type="entry name" value="HCP-like"/>
    <property type="match status" value="1"/>
</dbReference>
<name>A0AB39SHF5_9ACTN</name>
<sequence length="1331" mass="143393">MSMETVSGKHTFFPLIVLLASLCVRRSREVRARALALSAIQTRLQRINEGDLSAAVEPEALTEARRLAGFTWQDEADQLDVWHSLGWLYFVRCLELPESDHQVNLEAAVEFLTPCFMTGVGVLPETLLPTLADAAEPTALRLLEQALASPEPASTFAAVDLWQRLLHASPPEHPDRAGRMSNLGTALQIRFKHTGDQADLDVAVQLRRIAVVATSPDHPNRAGRLNNLGIALLDRFHLLGEQRDLDEAILACQEAAAATPDGHPEQADHLGSLGLVLQLRYGRTGEQRDLEEAIAACRAAAAATPAGHAESAYRLSNLSVALWSRFGRTGGQADLDEAILVGREAAKAAPADSSDVAGWLSNLCGALLTRFERTGARADLDEAILIGREAIAAAPADDPHRAKYLSNLSAALRNRFESTGEQGDLEESIDIIRAGVATVPADHPDRATCLSNLGLALLLQFQVTEVQADLEEAIHAGRKAVELVPADHPNRAGWLSNLAATLWTRFERVGDQADLDEAIRLGREAVETTPADHPNRAGWLSNLAAALRMRFERVGDRADLEQAIQVSREAVAAVPADHPLRAGLLSNLGLVLRARFGRIGDQADLDEAIVVGREAVAATPTSHPDHAGWLNNLGAALQVRYELVGDQADLEEAIQTTREGVAGTPEHHSYRARWMSNLGAALRMRFERVGDRADLDEAIRLGREAVETTLVNHPDRARWLNMLGAALRTRFESTGRQADLNAAASAYTDAWESSAAPSARLRAARAAAHMLAQSDEGRAKAADVLQAAVLLLPEVASRQLVRADQQHELGVYAGLVGDAAALTLADARGVGQERAARALQLLETGRAVLLSQAFDTRSDLTDLHRKHPNLAARFVALRDRLDQPENSVPVAVVGGSPGTQLDGEDLLVRDRRRLAREFASVLAEIRAHDEFASFGLPPAMDELVAQSAHGPVVVFNISGYGSDALLLTETGVTAVPLPGLRYITLIDRINAFHQALSTAVLGKTGASRREAQGTLSRILEWLWDTAVEPVLTALGHDSQPPPLAIWPRVWWAPGGLLGLLPVHAAGYHTDPADRPGRRTVLDRVISSYTPTVRALAYTRQVLPTPASPADALIVAMPTTPGLPDRDRLSHVLAEVEKLRHHLTDPVLLHEPERDRSPADVPATLPTKANVLAHLPTCSIAHFACHAASDPTDPSKSLLLLHDHEKEPLTVAALAPVRLDHAQLAYLSACRTAAIGAENLLDEAIHLTSAFQLAGFPHVIGTLWEIDDQTAVTIADTFYTRLATDSGALDTSRAAEALQHAVRAVRDGHGLPGGLTRVHTPSLWAAYLHAGA</sequence>
<dbReference type="SUPFAM" id="SSF48452">
    <property type="entry name" value="TPR-like"/>
    <property type="match status" value="2"/>
</dbReference>
<feature type="domain" description="CHAT" evidence="1">
    <location>
        <begin position="1017"/>
        <end position="1330"/>
    </location>
</feature>
<proteinExistence type="predicted"/>
<dbReference type="InterPro" id="IPR024983">
    <property type="entry name" value="CHAT_dom"/>
</dbReference>
<reference evidence="2" key="1">
    <citation type="submission" date="2024-07" db="EMBL/GenBank/DDBJ databases">
        <authorList>
            <person name="Yu S.T."/>
        </authorList>
    </citation>
    <scope>NUCLEOTIDE SEQUENCE</scope>
    <source>
        <strain evidence="2">R35</strain>
    </source>
</reference>
<protein>
    <submittedName>
        <fullName evidence="2">CHAT domain-containing protein</fullName>
    </submittedName>
</protein>
<dbReference type="Gene3D" id="1.25.40.10">
    <property type="entry name" value="Tetratricopeptide repeat domain"/>
    <property type="match status" value="4"/>
</dbReference>
<evidence type="ECO:0000313" key="2">
    <source>
        <dbReference type="EMBL" id="XDQ66639.1"/>
    </source>
</evidence>
<dbReference type="Pfam" id="PF13374">
    <property type="entry name" value="TPR_10"/>
    <property type="match status" value="5"/>
</dbReference>
<dbReference type="InterPro" id="IPR011990">
    <property type="entry name" value="TPR-like_helical_dom_sf"/>
</dbReference>
<organism evidence="2">
    <name type="scientific">Streptomyces sp. R35</name>
    <dbReference type="NCBI Taxonomy" id="3238630"/>
    <lineage>
        <taxon>Bacteria</taxon>
        <taxon>Bacillati</taxon>
        <taxon>Actinomycetota</taxon>
        <taxon>Actinomycetes</taxon>
        <taxon>Kitasatosporales</taxon>
        <taxon>Streptomycetaceae</taxon>
        <taxon>Streptomyces</taxon>
    </lineage>
</organism>
<dbReference type="PANTHER" id="PTHR19959:SF119">
    <property type="entry name" value="FUNGAL LIPASE-LIKE DOMAIN-CONTAINING PROTEIN"/>
    <property type="match status" value="1"/>
</dbReference>
<gene>
    <name evidence="2" type="ORF">AB5J50_40525</name>
</gene>
<dbReference type="EMBL" id="CP163440">
    <property type="protein sequence ID" value="XDQ66639.1"/>
    <property type="molecule type" value="Genomic_DNA"/>
</dbReference>
<dbReference type="RefSeq" id="WP_369263629.1">
    <property type="nucleotide sequence ID" value="NZ_CP163440.1"/>
</dbReference>
<dbReference type="PANTHER" id="PTHR19959">
    <property type="entry name" value="KINESIN LIGHT CHAIN"/>
    <property type="match status" value="1"/>
</dbReference>
<accession>A0AB39SHF5</accession>
<evidence type="ECO:0000259" key="1">
    <source>
        <dbReference type="Pfam" id="PF12770"/>
    </source>
</evidence>